<feature type="transmembrane region" description="Helical" evidence="6">
    <location>
        <begin position="238"/>
        <end position="259"/>
    </location>
</feature>
<organism evidence="8 9">
    <name type="scientific">Amphiplicatus metriothermophilus</name>
    <dbReference type="NCBI Taxonomy" id="1519374"/>
    <lineage>
        <taxon>Bacteria</taxon>
        <taxon>Pseudomonadati</taxon>
        <taxon>Pseudomonadota</taxon>
        <taxon>Alphaproteobacteria</taxon>
        <taxon>Parvularculales</taxon>
        <taxon>Parvularculaceae</taxon>
        <taxon>Amphiplicatus</taxon>
    </lineage>
</organism>
<dbReference type="Pfam" id="PF04932">
    <property type="entry name" value="Wzy_C"/>
    <property type="match status" value="1"/>
</dbReference>
<evidence type="ECO:0000256" key="1">
    <source>
        <dbReference type="ARBA" id="ARBA00004141"/>
    </source>
</evidence>
<dbReference type="OrthoDB" id="7522192at2"/>
<evidence type="ECO:0000256" key="3">
    <source>
        <dbReference type="ARBA" id="ARBA00022989"/>
    </source>
</evidence>
<dbReference type="GO" id="GO:0016020">
    <property type="term" value="C:membrane"/>
    <property type="evidence" value="ECO:0007669"/>
    <property type="project" value="UniProtKB-SubCell"/>
</dbReference>
<proteinExistence type="predicted"/>
<feature type="transmembrane region" description="Helical" evidence="6">
    <location>
        <begin position="266"/>
        <end position="285"/>
    </location>
</feature>
<evidence type="ECO:0000256" key="2">
    <source>
        <dbReference type="ARBA" id="ARBA00022692"/>
    </source>
</evidence>
<protein>
    <recommendedName>
        <fullName evidence="7">O-antigen ligase-related domain-containing protein</fullName>
    </recommendedName>
</protein>
<feature type="transmembrane region" description="Helical" evidence="6">
    <location>
        <begin position="397"/>
        <end position="416"/>
    </location>
</feature>
<evidence type="ECO:0000313" key="9">
    <source>
        <dbReference type="Proteomes" id="UP000198346"/>
    </source>
</evidence>
<feature type="transmembrane region" description="Helical" evidence="6">
    <location>
        <begin position="315"/>
        <end position="331"/>
    </location>
</feature>
<accession>A0A239PVY9</accession>
<dbReference type="PANTHER" id="PTHR37422:SF13">
    <property type="entry name" value="LIPOPOLYSACCHARIDE BIOSYNTHESIS PROTEIN PA4999-RELATED"/>
    <property type="match status" value="1"/>
</dbReference>
<feature type="transmembrane region" description="Helical" evidence="6">
    <location>
        <begin position="137"/>
        <end position="154"/>
    </location>
</feature>
<dbReference type="InterPro" id="IPR007016">
    <property type="entry name" value="O-antigen_ligase-rel_domated"/>
</dbReference>
<dbReference type="Proteomes" id="UP000198346">
    <property type="component" value="Unassembled WGS sequence"/>
</dbReference>
<comment type="subcellular location">
    <subcellularLocation>
        <location evidence="1">Membrane</location>
        <topology evidence="1">Multi-pass membrane protein</topology>
    </subcellularLocation>
</comment>
<feature type="transmembrane region" description="Helical" evidence="6">
    <location>
        <begin position="108"/>
        <end position="125"/>
    </location>
</feature>
<keyword evidence="2 6" id="KW-0812">Transmembrane</keyword>
<dbReference type="EMBL" id="FZQA01000004">
    <property type="protein sequence ID" value="SNT74112.1"/>
    <property type="molecule type" value="Genomic_DNA"/>
</dbReference>
<evidence type="ECO:0000259" key="7">
    <source>
        <dbReference type="Pfam" id="PF04932"/>
    </source>
</evidence>
<dbReference type="RefSeq" id="WP_089412488.1">
    <property type="nucleotide sequence ID" value="NZ_FZQA01000004.1"/>
</dbReference>
<keyword evidence="3 6" id="KW-1133">Transmembrane helix</keyword>
<gene>
    <name evidence="8" type="ORF">SAMN06297382_2018</name>
</gene>
<feature type="transmembrane region" description="Helical" evidence="6">
    <location>
        <begin position="38"/>
        <end position="64"/>
    </location>
</feature>
<dbReference type="PANTHER" id="PTHR37422">
    <property type="entry name" value="TEICHURONIC ACID BIOSYNTHESIS PROTEIN TUAE"/>
    <property type="match status" value="1"/>
</dbReference>
<name>A0A239PVY9_9PROT</name>
<sequence>MGLGPLIAGLAFACFAIGAAYLAKPMGPAFAGFERIFLGWLAASLVAFLIPNNLHGFALLAVAVMLLAPMKPAERVCYYLATFPALPVYHATHVPFPGINYLIDLNHAKLAAIIVLAPLFVMSFFRAGERRGRAADWLIIGYYLLTSALTIRFLPVTSVVREFIDGALLFLVPFFAISRNLRTAEEVDRAIRAVFVSALILCMLGLVSAWKSWNFYTILLEHRSLAAFADTRGGYLRISSTLMTGLLGYMMAVGIIIALELRRRRLIGLIRMAAYCVIFAAVCYLSGSRGAWLAAFASVSTYLVFSRLGSSMRRLYLTGAALAAIAIPIVVDQIDFSRIDPYGSFDYRAELMTTGIRFIVNNPLFGAVNAAARPEFAHLVQGQGIVDFVNTYLQIGVHYGLTGLLIFLAAILRLIAAGAGALDRNARGAPDYESRRGAGGVLMAAIFGILALIATVSAVSYVWPYIIAMLALMRAYAQLAPALQPRSRAEPSASSSSSSSPARDQQAPPPAGGWRPPKHLARFAPRE</sequence>
<feature type="domain" description="O-antigen ligase-related" evidence="7">
    <location>
        <begin position="275"/>
        <end position="408"/>
    </location>
</feature>
<feature type="compositionally biased region" description="Low complexity" evidence="5">
    <location>
        <begin position="487"/>
        <end position="506"/>
    </location>
</feature>
<evidence type="ECO:0000256" key="5">
    <source>
        <dbReference type="SAM" id="MobiDB-lite"/>
    </source>
</evidence>
<feature type="transmembrane region" description="Helical" evidence="6">
    <location>
        <begin position="291"/>
        <end position="308"/>
    </location>
</feature>
<dbReference type="AlphaFoldDB" id="A0A239PVY9"/>
<keyword evidence="4 6" id="KW-0472">Membrane</keyword>
<keyword evidence="9" id="KW-1185">Reference proteome</keyword>
<evidence type="ECO:0000256" key="4">
    <source>
        <dbReference type="ARBA" id="ARBA00023136"/>
    </source>
</evidence>
<evidence type="ECO:0000256" key="6">
    <source>
        <dbReference type="SAM" id="Phobius"/>
    </source>
</evidence>
<reference evidence="8 9" key="1">
    <citation type="submission" date="2017-07" db="EMBL/GenBank/DDBJ databases">
        <authorList>
            <person name="Sun Z.S."/>
            <person name="Albrecht U."/>
            <person name="Echele G."/>
            <person name="Lee C.C."/>
        </authorList>
    </citation>
    <scope>NUCLEOTIDE SEQUENCE [LARGE SCALE GENOMIC DNA]</scope>
    <source>
        <strain evidence="8 9">CGMCC 1.12710</strain>
    </source>
</reference>
<dbReference type="InterPro" id="IPR051533">
    <property type="entry name" value="WaaL-like"/>
</dbReference>
<feature type="region of interest" description="Disordered" evidence="5">
    <location>
        <begin position="487"/>
        <end position="527"/>
    </location>
</feature>
<feature type="transmembrane region" description="Helical" evidence="6">
    <location>
        <begin position="160"/>
        <end position="178"/>
    </location>
</feature>
<feature type="transmembrane region" description="Helical" evidence="6">
    <location>
        <begin position="437"/>
        <end position="456"/>
    </location>
</feature>
<feature type="transmembrane region" description="Helical" evidence="6">
    <location>
        <begin position="190"/>
        <end position="210"/>
    </location>
</feature>
<evidence type="ECO:0000313" key="8">
    <source>
        <dbReference type="EMBL" id="SNT74112.1"/>
    </source>
</evidence>